<protein>
    <submittedName>
        <fullName evidence="5">Transcriptional regulator, GntR family</fullName>
    </submittedName>
</protein>
<accession>A0A1I2F5Y8</accession>
<dbReference type="Proteomes" id="UP000183410">
    <property type="component" value="Unassembled WGS sequence"/>
</dbReference>
<gene>
    <name evidence="5" type="ORF">SAMN04487969_11167</name>
</gene>
<dbReference type="EMBL" id="FONN01000011">
    <property type="protein sequence ID" value="SFF00762.1"/>
    <property type="molecule type" value="Genomic_DNA"/>
</dbReference>
<dbReference type="InterPro" id="IPR008920">
    <property type="entry name" value="TF_FadR/GntR_C"/>
</dbReference>
<keyword evidence="1" id="KW-0805">Transcription regulation</keyword>
<evidence type="ECO:0000256" key="3">
    <source>
        <dbReference type="ARBA" id="ARBA00023163"/>
    </source>
</evidence>
<dbReference type="Gene3D" id="1.20.120.530">
    <property type="entry name" value="GntR ligand-binding domain-like"/>
    <property type="match status" value="1"/>
</dbReference>
<dbReference type="SMART" id="SM00895">
    <property type="entry name" value="FCD"/>
    <property type="match status" value="1"/>
</dbReference>
<dbReference type="SUPFAM" id="SSF48008">
    <property type="entry name" value="GntR ligand-binding domain-like"/>
    <property type="match status" value="1"/>
</dbReference>
<dbReference type="PRINTS" id="PR00033">
    <property type="entry name" value="HTHASNC"/>
</dbReference>
<dbReference type="PRINTS" id="PR00035">
    <property type="entry name" value="HTHGNTR"/>
</dbReference>
<dbReference type="CDD" id="cd07377">
    <property type="entry name" value="WHTH_GntR"/>
    <property type="match status" value="1"/>
</dbReference>
<dbReference type="InterPro" id="IPR036388">
    <property type="entry name" value="WH-like_DNA-bd_sf"/>
</dbReference>
<evidence type="ECO:0000313" key="5">
    <source>
        <dbReference type="EMBL" id="SFF00762.1"/>
    </source>
</evidence>
<dbReference type="Gene3D" id="1.10.10.10">
    <property type="entry name" value="Winged helix-like DNA-binding domain superfamily/Winged helix DNA-binding domain"/>
    <property type="match status" value="1"/>
</dbReference>
<evidence type="ECO:0000256" key="1">
    <source>
        <dbReference type="ARBA" id="ARBA00023015"/>
    </source>
</evidence>
<evidence type="ECO:0000259" key="4">
    <source>
        <dbReference type="PROSITE" id="PS50949"/>
    </source>
</evidence>
<dbReference type="InterPro" id="IPR000485">
    <property type="entry name" value="AsnC-type_HTH_dom"/>
</dbReference>
<proteinExistence type="predicted"/>
<dbReference type="GO" id="GO:0043565">
    <property type="term" value="F:sequence-specific DNA binding"/>
    <property type="evidence" value="ECO:0007669"/>
    <property type="project" value="InterPro"/>
</dbReference>
<keyword evidence="6" id="KW-1185">Reference proteome</keyword>
<dbReference type="AlphaFoldDB" id="A0A1I2F5Y8"/>
<keyword evidence="3" id="KW-0804">Transcription</keyword>
<keyword evidence="2" id="KW-0238">DNA-binding</keyword>
<dbReference type="PANTHER" id="PTHR43537">
    <property type="entry name" value="TRANSCRIPTIONAL REGULATOR, GNTR FAMILY"/>
    <property type="match status" value="1"/>
</dbReference>
<dbReference type="InterPro" id="IPR011711">
    <property type="entry name" value="GntR_C"/>
</dbReference>
<feature type="domain" description="HTH gntR-type" evidence="4">
    <location>
        <begin position="9"/>
        <end position="79"/>
    </location>
</feature>
<evidence type="ECO:0000256" key="2">
    <source>
        <dbReference type="ARBA" id="ARBA00023125"/>
    </source>
</evidence>
<dbReference type="Pfam" id="PF00392">
    <property type="entry name" value="GntR"/>
    <property type="match status" value="1"/>
</dbReference>
<evidence type="ECO:0000313" key="6">
    <source>
        <dbReference type="Proteomes" id="UP000183410"/>
    </source>
</evidence>
<dbReference type="PROSITE" id="PS50949">
    <property type="entry name" value="HTH_GNTR"/>
    <property type="match status" value="1"/>
</dbReference>
<dbReference type="SUPFAM" id="SSF46785">
    <property type="entry name" value="Winged helix' DNA-binding domain"/>
    <property type="match status" value="1"/>
</dbReference>
<dbReference type="PANTHER" id="PTHR43537:SF51">
    <property type="entry name" value="HTH-TYPE TRANSCRIPTIONAL REGULATOR LGOR-RELATED"/>
    <property type="match status" value="1"/>
</dbReference>
<reference evidence="6" key="1">
    <citation type="submission" date="2016-10" db="EMBL/GenBank/DDBJ databases">
        <authorList>
            <person name="Varghese N."/>
            <person name="Submissions S."/>
        </authorList>
    </citation>
    <scope>NUCLEOTIDE SEQUENCE [LARGE SCALE GENOMIC DNA]</scope>
    <source>
        <strain evidence="6">CGMCC 1.10223</strain>
    </source>
</reference>
<dbReference type="SMART" id="SM00345">
    <property type="entry name" value="HTH_GNTR"/>
    <property type="match status" value="1"/>
</dbReference>
<dbReference type="GO" id="GO:0003700">
    <property type="term" value="F:DNA-binding transcription factor activity"/>
    <property type="evidence" value="ECO:0007669"/>
    <property type="project" value="InterPro"/>
</dbReference>
<name>A0A1I2F5Y8_9BACL</name>
<dbReference type="InterPro" id="IPR036390">
    <property type="entry name" value="WH_DNA-bd_sf"/>
</dbReference>
<dbReference type="InterPro" id="IPR000524">
    <property type="entry name" value="Tscrpt_reg_HTH_GntR"/>
</dbReference>
<dbReference type="Pfam" id="PF07729">
    <property type="entry name" value="FCD"/>
    <property type="match status" value="1"/>
</dbReference>
<sequence>MTQDKKKPSLAYRQAYEIMRDMILRGEIAQGTKVVEEKLAASLGVSRTPIRDSIRKLEQEGLIVGKKVVTPTEADLRNRFQVRMLLEGHAARSAATFLPDHELAALRECVEIGQTGELEEIMKANEAFHDIIVKASNNPVMVQIIDQMQSIIYLFRRTVVYI</sequence>
<organism evidence="5 6">
    <name type="scientific">Paenibacillus algorifonticola</name>
    <dbReference type="NCBI Taxonomy" id="684063"/>
    <lineage>
        <taxon>Bacteria</taxon>
        <taxon>Bacillati</taxon>
        <taxon>Bacillota</taxon>
        <taxon>Bacilli</taxon>
        <taxon>Bacillales</taxon>
        <taxon>Paenibacillaceae</taxon>
        <taxon>Paenibacillus</taxon>
    </lineage>
</organism>